<feature type="transmembrane region" description="Helical" evidence="7">
    <location>
        <begin position="348"/>
        <end position="366"/>
    </location>
</feature>
<organism evidence="8 9">
    <name type="scientific">Priestia iocasae</name>
    <dbReference type="NCBI Taxonomy" id="2291674"/>
    <lineage>
        <taxon>Bacteria</taxon>
        <taxon>Bacillati</taxon>
        <taxon>Bacillota</taxon>
        <taxon>Bacilli</taxon>
        <taxon>Bacillales</taxon>
        <taxon>Bacillaceae</taxon>
        <taxon>Priestia</taxon>
    </lineage>
</organism>
<feature type="transmembrane region" description="Helical" evidence="7">
    <location>
        <begin position="68"/>
        <end position="85"/>
    </location>
</feature>
<comment type="caution">
    <text evidence="8">The sequence shown here is derived from an EMBL/GenBank/DDBJ whole genome shotgun (WGS) entry which is preliminary data.</text>
</comment>
<evidence type="ECO:0000256" key="7">
    <source>
        <dbReference type="SAM" id="Phobius"/>
    </source>
</evidence>
<feature type="transmembrane region" description="Helical" evidence="7">
    <location>
        <begin position="319"/>
        <end position="342"/>
    </location>
</feature>
<evidence type="ECO:0000313" key="8">
    <source>
        <dbReference type="EMBL" id="MBM7705048.1"/>
    </source>
</evidence>
<feature type="transmembrane region" description="Helical" evidence="7">
    <location>
        <begin position="36"/>
        <end position="56"/>
    </location>
</feature>
<dbReference type="EMBL" id="JAFBFC010000013">
    <property type="protein sequence ID" value="MBM7705048.1"/>
    <property type="molecule type" value="Genomic_DNA"/>
</dbReference>
<keyword evidence="3" id="KW-1003">Cell membrane</keyword>
<dbReference type="Gene3D" id="1.20.1250.20">
    <property type="entry name" value="MFS general substrate transporter like domains"/>
    <property type="match status" value="1"/>
</dbReference>
<keyword evidence="4 7" id="KW-0812">Transmembrane</keyword>
<evidence type="ECO:0000256" key="1">
    <source>
        <dbReference type="ARBA" id="ARBA00004651"/>
    </source>
</evidence>
<feature type="transmembrane region" description="Helical" evidence="7">
    <location>
        <begin position="284"/>
        <end position="307"/>
    </location>
</feature>
<proteinExistence type="predicted"/>
<evidence type="ECO:0000256" key="4">
    <source>
        <dbReference type="ARBA" id="ARBA00022692"/>
    </source>
</evidence>
<evidence type="ECO:0000256" key="3">
    <source>
        <dbReference type="ARBA" id="ARBA00022475"/>
    </source>
</evidence>
<protein>
    <submittedName>
        <fullName evidence="8">MFS family permease</fullName>
    </submittedName>
</protein>
<feature type="transmembrane region" description="Helical" evidence="7">
    <location>
        <begin position="129"/>
        <end position="148"/>
    </location>
</feature>
<feature type="transmembrane region" description="Helical" evidence="7">
    <location>
        <begin position="91"/>
        <end position="108"/>
    </location>
</feature>
<evidence type="ECO:0000256" key="6">
    <source>
        <dbReference type="ARBA" id="ARBA00023136"/>
    </source>
</evidence>
<reference evidence="8 9" key="1">
    <citation type="submission" date="2021-01" db="EMBL/GenBank/DDBJ databases">
        <title>Genomic Encyclopedia of Type Strains, Phase IV (KMG-IV): sequencing the most valuable type-strain genomes for metagenomic binning, comparative biology and taxonomic classification.</title>
        <authorList>
            <person name="Goeker M."/>
        </authorList>
    </citation>
    <scope>NUCLEOTIDE SEQUENCE [LARGE SCALE GENOMIC DNA]</scope>
    <source>
        <strain evidence="8 9">DSM 104297</strain>
    </source>
</reference>
<dbReference type="PANTHER" id="PTHR43266:SF2">
    <property type="entry name" value="MAJOR FACILITATOR SUPERFAMILY (MFS) PROFILE DOMAIN-CONTAINING PROTEIN"/>
    <property type="match status" value="1"/>
</dbReference>
<feature type="transmembrane region" description="Helical" evidence="7">
    <location>
        <begin position="261"/>
        <end position="278"/>
    </location>
</feature>
<dbReference type="RefSeq" id="WP_205189032.1">
    <property type="nucleotide sequence ID" value="NZ_JAFBFC010000013.1"/>
</dbReference>
<dbReference type="InterPro" id="IPR011701">
    <property type="entry name" value="MFS"/>
</dbReference>
<accession>A0ABS2R0R5</accession>
<evidence type="ECO:0000256" key="5">
    <source>
        <dbReference type="ARBA" id="ARBA00022989"/>
    </source>
</evidence>
<dbReference type="Pfam" id="PF07690">
    <property type="entry name" value="MFS_1"/>
    <property type="match status" value="1"/>
</dbReference>
<keyword evidence="5 7" id="KW-1133">Transmembrane helix</keyword>
<dbReference type="Proteomes" id="UP000809829">
    <property type="component" value="Unassembled WGS sequence"/>
</dbReference>
<comment type="subcellular location">
    <subcellularLocation>
        <location evidence="1">Cell membrane</location>
        <topology evidence="1">Multi-pass membrane protein</topology>
    </subcellularLocation>
</comment>
<feature type="transmembrane region" description="Helical" evidence="7">
    <location>
        <begin position="203"/>
        <end position="220"/>
    </location>
</feature>
<keyword evidence="2" id="KW-0813">Transport</keyword>
<sequence>MKPIYYIYLKACSDFSSRMQFIGLTSALLLSENPELWMMLFFIGRQIGALLTSYVAGIVADRFSRKEVMIVAELLSGISVGSLLFVDEPLLIVIVAFILGMTYTFFDVSFRSSVPDMFGKHQLEWINTLLVRVGSIISIVGFAVGGFVSTYFSYKYLVLLDATMYIGSAVVLINVKWMQKPRVHHDSEQPKVPIKKIIQSDGYFFLLVMAFLFPLAASSYQYALPLIAKSDFYNGLMWSTVAFGSFICSLRMKRKAVNRRLYAESLLLFALVVSLSFISKHLLMMLFLLVLVGAVEAIVQVCHYTLLQRSKESIRGRLFGLNTLATRLGFLVGFSLMSIVSIFSSASVGVWIMQGVLAMAVFGWIFSKRST</sequence>
<evidence type="ECO:0000313" key="9">
    <source>
        <dbReference type="Proteomes" id="UP000809829"/>
    </source>
</evidence>
<evidence type="ECO:0000256" key="2">
    <source>
        <dbReference type="ARBA" id="ARBA00022448"/>
    </source>
</evidence>
<name>A0ABS2R0R5_9BACI</name>
<dbReference type="SUPFAM" id="SSF103473">
    <property type="entry name" value="MFS general substrate transporter"/>
    <property type="match status" value="1"/>
</dbReference>
<dbReference type="PANTHER" id="PTHR43266">
    <property type="entry name" value="MACROLIDE-EFFLUX PROTEIN"/>
    <property type="match status" value="1"/>
</dbReference>
<feature type="transmembrane region" description="Helical" evidence="7">
    <location>
        <begin position="154"/>
        <end position="175"/>
    </location>
</feature>
<keyword evidence="9" id="KW-1185">Reference proteome</keyword>
<dbReference type="InterPro" id="IPR036259">
    <property type="entry name" value="MFS_trans_sf"/>
</dbReference>
<feature type="transmembrane region" description="Helical" evidence="7">
    <location>
        <begin position="232"/>
        <end position="249"/>
    </location>
</feature>
<gene>
    <name evidence="8" type="ORF">JOC83_003957</name>
</gene>
<keyword evidence="6 7" id="KW-0472">Membrane</keyword>